<proteinExistence type="predicted"/>
<name>A0A3S0AQF8_9BACL</name>
<protein>
    <submittedName>
        <fullName evidence="1">Uncharacterized protein</fullName>
    </submittedName>
</protein>
<dbReference type="OrthoDB" id="2113068at2"/>
<dbReference type="EMBL" id="RXHU01000023">
    <property type="protein sequence ID" value="RTE10028.1"/>
    <property type="molecule type" value="Genomic_DNA"/>
</dbReference>
<dbReference type="RefSeq" id="WP_126140899.1">
    <property type="nucleotide sequence ID" value="NZ_RXHU01000023.1"/>
</dbReference>
<gene>
    <name evidence="1" type="ORF">EJQ19_09110</name>
</gene>
<reference evidence="1 2" key="1">
    <citation type="submission" date="2018-12" db="EMBL/GenBank/DDBJ databases">
        <title>Bacillus ochoae sp. nov., Paenibacillus whitsoniae sp. nov., Paenibacillus spiritus sp. nov. Isolated from the Mars Exploration Rover during spacecraft assembly.</title>
        <authorList>
            <person name="Seuylemezian A."/>
            <person name="Vaishampayan P."/>
        </authorList>
    </citation>
    <scope>NUCLEOTIDE SEQUENCE [LARGE SCALE GENOMIC DNA]</scope>
    <source>
        <strain evidence="1 2">MER 54</strain>
    </source>
</reference>
<organism evidence="1 2">
    <name type="scientific">Paenibacillus whitsoniae</name>
    <dbReference type="NCBI Taxonomy" id="2496558"/>
    <lineage>
        <taxon>Bacteria</taxon>
        <taxon>Bacillati</taxon>
        <taxon>Bacillota</taxon>
        <taxon>Bacilli</taxon>
        <taxon>Bacillales</taxon>
        <taxon>Paenibacillaceae</taxon>
        <taxon>Paenibacillus</taxon>
    </lineage>
</organism>
<dbReference type="Proteomes" id="UP000276128">
    <property type="component" value="Unassembled WGS sequence"/>
</dbReference>
<evidence type="ECO:0000313" key="2">
    <source>
        <dbReference type="Proteomes" id="UP000276128"/>
    </source>
</evidence>
<accession>A0A3S0AQF8</accession>
<evidence type="ECO:0000313" key="1">
    <source>
        <dbReference type="EMBL" id="RTE10028.1"/>
    </source>
</evidence>
<sequence length="218" mass="23788">MSRSGKGCEVKKTRVSCKEVCFPKKRGKRKHCKVVKKRIRRTVKVICKPQKAPDVFVTTPPPTVNVQTNPPDVHVTTPAPEVHVTTPAPDVHVTTPPPIVNVETPAPIVNVETPAPDVHVKVEAPKAEVKVKVEFPDDNCVEELKEMLLEFRGNEVELFTSSGDSGGSPANRIGIVERVGETTLTLRPTTGNAEGQVAIYSICHLIGFRPFLPVEPVV</sequence>
<dbReference type="AlphaFoldDB" id="A0A3S0AQF8"/>
<keyword evidence="2" id="KW-1185">Reference proteome</keyword>
<comment type="caution">
    <text evidence="1">The sequence shown here is derived from an EMBL/GenBank/DDBJ whole genome shotgun (WGS) entry which is preliminary data.</text>
</comment>